<accession>X0WI60</accession>
<protein>
    <submittedName>
        <fullName evidence="1">Uncharacterized protein</fullName>
    </submittedName>
</protein>
<dbReference type="AlphaFoldDB" id="X0WI60"/>
<dbReference type="Gene3D" id="2.60.40.10">
    <property type="entry name" value="Immunoglobulins"/>
    <property type="match status" value="1"/>
</dbReference>
<dbReference type="InterPro" id="IPR013783">
    <property type="entry name" value="Ig-like_fold"/>
</dbReference>
<proteinExistence type="predicted"/>
<organism evidence="1">
    <name type="scientific">marine sediment metagenome</name>
    <dbReference type="NCBI Taxonomy" id="412755"/>
    <lineage>
        <taxon>unclassified sequences</taxon>
        <taxon>metagenomes</taxon>
        <taxon>ecological metagenomes</taxon>
    </lineage>
</organism>
<reference evidence="1" key="1">
    <citation type="journal article" date="2014" name="Front. Microbiol.">
        <title>High frequency of phylogenetically diverse reductive dehalogenase-homologous genes in deep subseafloor sedimentary metagenomes.</title>
        <authorList>
            <person name="Kawai M."/>
            <person name="Futagami T."/>
            <person name="Toyoda A."/>
            <person name="Takaki Y."/>
            <person name="Nishi S."/>
            <person name="Hori S."/>
            <person name="Arai W."/>
            <person name="Tsubouchi T."/>
            <person name="Morono Y."/>
            <person name="Uchiyama I."/>
            <person name="Ito T."/>
            <person name="Fujiyama A."/>
            <person name="Inagaki F."/>
            <person name="Takami H."/>
        </authorList>
    </citation>
    <scope>NUCLEOTIDE SEQUENCE</scope>
    <source>
        <strain evidence="1">Expedition CK06-06</strain>
    </source>
</reference>
<evidence type="ECO:0000313" key="1">
    <source>
        <dbReference type="EMBL" id="GAG30360.1"/>
    </source>
</evidence>
<comment type="caution">
    <text evidence="1">The sequence shown here is derived from an EMBL/GenBank/DDBJ whole genome shotgun (WGS) entry which is preliminary data.</text>
</comment>
<feature type="non-terminal residue" evidence="1">
    <location>
        <position position="1"/>
    </location>
</feature>
<name>X0WI60_9ZZZZ</name>
<sequence>CCWDVSDSIYRLHIKIDSYYISVVSGSPLGYYETPYISLCPGDYSYSIEWFGRESTCNFTGYVNVSEGEYKNVRQNLTFCDDIPEVEIVKPDKAIYILNKSLIPFFIPIVIGDIQIKVDAYDSSSGISFVEFYIDDELRLKDEIEPYCLQWDVISFGRHRLEVVAYDNVDYHKSDNITVWKFF</sequence>
<gene>
    <name evidence="1" type="ORF">S01H1_73614</name>
</gene>
<dbReference type="Pfam" id="PF17957">
    <property type="entry name" value="Big_7"/>
    <property type="match status" value="1"/>
</dbReference>
<dbReference type="EMBL" id="BARS01049195">
    <property type="protein sequence ID" value="GAG30360.1"/>
    <property type="molecule type" value="Genomic_DNA"/>
</dbReference>